<dbReference type="Proteomes" id="UP000256269">
    <property type="component" value="Unassembled WGS sequence"/>
</dbReference>
<dbReference type="Pfam" id="PF00144">
    <property type="entry name" value="Beta-lactamase"/>
    <property type="match status" value="1"/>
</dbReference>
<dbReference type="SUPFAM" id="SSF56601">
    <property type="entry name" value="beta-lactamase/transpeptidase-like"/>
    <property type="match status" value="1"/>
</dbReference>
<dbReference type="RefSeq" id="WP_170217447.1">
    <property type="nucleotide sequence ID" value="NZ_CP144375.1"/>
</dbReference>
<feature type="domain" description="Beta-lactamase-related" evidence="1">
    <location>
        <begin position="2"/>
        <end position="296"/>
    </location>
</feature>
<dbReference type="InterPro" id="IPR001466">
    <property type="entry name" value="Beta-lactam-related"/>
</dbReference>
<evidence type="ECO:0000259" key="1">
    <source>
        <dbReference type="Pfam" id="PF00144"/>
    </source>
</evidence>
<keyword evidence="3" id="KW-1185">Reference proteome</keyword>
<dbReference type="AlphaFoldDB" id="A0A3E0HZT4"/>
<sequence>MDDLIAAAGYTADGPGVALVVRSPSGILCAATGLARPDTPFTVGTLSYLGSVAKQMVGVCAAMLVVEGLLDVESPLRQWLPSLPAWAATVRIRHLIHHTSGLPGDPELQDRIVESRWDSPSVLRALAACPDLQFPPGSRQEYCNAGYICLATVLSRIADTPFPDLARQRLFEPFGMAQTRFCPDAPPSDAAIGHPDVAGDWPLPLSIGDGGAWSTADDLRRWNDALMPGSALDDRVRALIGTPDPYGYAWGIAVSRVDGALVHSHGGSWSGGWTARTVRLPEHGITIAALSNDGSVSRMVDLTNRIRQSIAGRP</sequence>
<dbReference type="PANTHER" id="PTHR46825">
    <property type="entry name" value="D-ALANYL-D-ALANINE-CARBOXYPEPTIDASE/ENDOPEPTIDASE AMPH"/>
    <property type="match status" value="1"/>
</dbReference>
<dbReference type="EMBL" id="QUNO01000003">
    <property type="protein sequence ID" value="REH51830.1"/>
    <property type="molecule type" value="Genomic_DNA"/>
</dbReference>
<evidence type="ECO:0000313" key="2">
    <source>
        <dbReference type="EMBL" id="REH51830.1"/>
    </source>
</evidence>
<dbReference type="InterPro" id="IPR050491">
    <property type="entry name" value="AmpC-like"/>
</dbReference>
<protein>
    <submittedName>
        <fullName evidence="2">CubicO group peptidase (Beta-lactamase class C family)</fullName>
    </submittedName>
</protein>
<dbReference type="InterPro" id="IPR012338">
    <property type="entry name" value="Beta-lactam/transpept-like"/>
</dbReference>
<evidence type="ECO:0000313" key="3">
    <source>
        <dbReference type="Proteomes" id="UP000256269"/>
    </source>
</evidence>
<accession>A0A3E0HZT4</accession>
<proteinExistence type="predicted"/>
<comment type="caution">
    <text evidence="2">The sequence shown here is derived from an EMBL/GenBank/DDBJ whole genome shotgun (WGS) entry which is preliminary data.</text>
</comment>
<gene>
    <name evidence="2" type="ORF">BCF44_103279</name>
</gene>
<name>A0A3E0HZT4_9PSEU</name>
<dbReference type="PANTHER" id="PTHR46825:SF9">
    <property type="entry name" value="BETA-LACTAMASE-RELATED DOMAIN-CONTAINING PROTEIN"/>
    <property type="match status" value="1"/>
</dbReference>
<organism evidence="2 3">
    <name type="scientific">Kutzneria buriramensis</name>
    <dbReference type="NCBI Taxonomy" id="1045776"/>
    <lineage>
        <taxon>Bacteria</taxon>
        <taxon>Bacillati</taxon>
        <taxon>Actinomycetota</taxon>
        <taxon>Actinomycetes</taxon>
        <taxon>Pseudonocardiales</taxon>
        <taxon>Pseudonocardiaceae</taxon>
        <taxon>Kutzneria</taxon>
    </lineage>
</organism>
<reference evidence="2 3" key="1">
    <citation type="submission" date="2018-08" db="EMBL/GenBank/DDBJ databases">
        <title>Genomic Encyclopedia of Archaeal and Bacterial Type Strains, Phase II (KMG-II): from individual species to whole genera.</title>
        <authorList>
            <person name="Goeker M."/>
        </authorList>
    </citation>
    <scope>NUCLEOTIDE SEQUENCE [LARGE SCALE GENOMIC DNA]</scope>
    <source>
        <strain evidence="2 3">DSM 45791</strain>
    </source>
</reference>
<dbReference type="Gene3D" id="3.40.710.10">
    <property type="entry name" value="DD-peptidase/beta-lactamase superfamily"/>
    <property type="match status" value="1"/>
</dbReference>